<evidence type="ECO:0000313" key="2">
    <source>
        <dbReference type="Proteomes" id="UP000435112"/>
    </source>
</evidence>
<reference evidence="1 2" key="1">
    <citation type="submission" date="2018-09" db="EMBL/GenBank/DDBJ databases">
        <title>Genomic investigation of the strawberry pathogen Phytophthora fragariae indicates pathogenicity is determined by transcriptional variation in three key races.</title>
        <authorList>
            <person name="Adams T.M."/>
            <person name="Armitage A.D."/>
            <person name="Sobczyk M.K."/>
            <person name="Bates H.J."/>
            <person name="Dunwell J.M."/>
            <person name="Nellist C.F."/>
            <person name="Harrison R.J."/>
        </authorList>
    </citation>
    <scope>NUCLEOTIDE SEQUENCE [LARGE SCALE GENOMIC DNA]</scope>
    <source>
        <strain evidence="1 2">SCRP324</strain>
    </source>
</reference>
<organism evidence="1 2">
    <name type="scientific">Phytophthora rubi</name>
    <dbReference type="NCBI Taxonomy" id="129364"/>
    <lineage>
        <taxon>Eukaryota</taxon>
        <taxon>Sar</taxon>
        <taxon>Stramenopiles</taxon>
        <taxon>Oomycota</taxon>
        <taxon>Peronosporomycetes</taxon>
        <taxon>Peronosporales</taxon>
        <taxon>Peronosporaceae</taxon>
        <taxon>Phytophthora</taxon>
    </lineage>
</organism>
<dbReference type="AlphaFoldDB" id="A0A6A3NYY3"/>
<evidence type="ECO:0000313" key="1">
    <source>
        <dbReference type="EMBL" id="KAE9048298.1"/>
    </source>
</evidence>
<sequence>MLRRATLQLRGYIFLQPEHVDGLTEYPFYASVTALTSETATIRSLGLDDPITCNIDTDMARTLTVSKLASGMAKSSAWTAVSLGFNWKTWWFSLSQRGLPPSHQWWRYCSFVSRCTPP</sequence>
<accession>A0A6A3NYY3</accession>
<name>A0A6A3NYY3_9STRA</name>
<proteinExistence type="predicted"/>
<dbReference type="Proteomes" id="UP000435112">
    <property type="component" value="Unassembled WGS sequence"/>
</dbReference>
<gene>
    <name evidence="1" type="ORF">PR002_g523</name>
</gene>
<dbReference type="OrthoDB" id="126437at2759"/>
<dbReference type="EMBL" id="QXFU01000012">
    <property type="protein sequence ID" value="KAE9048298.1"/>
    <property type="molecule type" value="Genomic_DNA"/>
</dbReference>
<protein>
    <submittedName>
        <fullName evidence="1">Uncharacterized protein</fullName>
    </submittedName>
</protein>
<comment type="caution">
    <text evidence="1">The sequence shown here is derived from an EMBL/GenBank/DDBJ whole genome shotgun (WGS) entry which is preliminary data.</text>
</comment>